<keyword evidence="3" id="KW-1185">Reference proteome</keyword>
<evidence type="ECO:0000259" key="1">
    <source>
        <dbReference type="Pfam" id="PF20057"/>
    </source>
</evidence>
<gene>
    <name evidence="2" type="ORF">BVG79_01417</name>
</gene>
<dbReference type="Pfam" id="PF20057">
    <property type="entry name" value="DUF6456"/>
    <property type="match status" value="1"/>
</dbReference>
<dbReference type="AlphaFoldDB" id="A0A1W6P036"/>
<dbReference type="InterPro" id="IPR045599">
    <property type="entry name" value="DUF6456"/>
</dbReference>
<dbReference type="RefSeq" id="WP_236951326.1">
    <property type="nucleotide sequence ID" value="NZ_CP019937.1"/>
</dbReference>
<dbReference type="STRING" id="92947.BVG79_01417"/>
<proteinExistence type="predicted"/>
<protein>
    <recommendedName>
        <fullName evidence="1">DUF6456 domain-containing protein</fullName>
    </recommendedName>
</protein>
<reference evidence="2 3" key="1">
    <citation type="submission" date="2017-02" db="EMBL/GenBank/DDBJ databases">
        <title>Ketogulonicigenium robustum SPU B003 Genome sequencing and assembly.</title>
        <authorList>
            <person name="Li Y."/>
            <person name="Liu L."/>
            <person name="Wang C."/>
            <person name="Zhang M."/>
            <person name="Zhang T."/>
            <person name="Zhang Y."/>
        </authorList>
    </citation>
    <scope>NUCLEOTIDE SEQUENCE [LARGE SCALE GENOMIC DNA]</scope>
    <source>
        <strain evidence="2 3">SPU_B003</strain>
    </source>
</reference>
<evidence type="ECO:0000313" key="3">
    <source>
        <dbReference type="Proteomes" id="UP000242447"/>
    </source>
</evidence>
<dbReference type="EMBL" id="CP019937">
    <property type="protein sequence ID" value="ARO14763.1"/>
    <property type="molecule type" value="Genomic_DNA"/>
</dbReference>
<name>A0A1W6P036_9RHOB</name>
<sequence length="361" mass="39104">MGSIEMQRHAEHGHEDEAVWPLWLPTAARHYLAHTEDGKPIREIAREAQVHPSTILRQIRKVEMERDDPLIDTALRSLARDPAAVAAGLVRKTRAAPPKTRAAAAEGSFHDAETMRILNRMAESGVALALAAEMEKGILVRESAAGQSPTRIAVVPRAVAERLVLQNWITSDAPAARVARYRISTTGKAHLRQLKAAGRAPLPELEDGAPRLSHFRSVMGASPLAALGRRKDYDGNPYLSKDLISIGERLREDFELANMGPGGAQDWARFLTGPADSRVFAAGGPIAAIDARRRLTAALRALGPGLGDVALQCCCHLEGIEVIERRNGWAARSGKVVLKIALERLAAHYRDAFGAFAPKVG</sequence>
<evidence type="ECO:0000313" key="2">
    <source>
        <dbReference type="EMBL" id="ARO14763.1"/>
    </source>
</evidence>
<dbReference type="Proteomes" id="UP000242447">
    <property type="component" value="Chromosome"/>
</dbReference>
<feature type="domain" description="DUF6456" evidence="1">
    <location>
        <begin position="216"/>
        <end position="350"/>
    </location>
</feature>
<dbReference type="KEGG" id="kro:BVG79_01417"/>
<organism evidence="2 3">
    <name type="scientific">Ketogulonicigenium robustum</name>
    <dbReference type="NCBI Taxonomy" id="92947"/>
    <lineage>
        <taxon>Bacteria</taxon>
        <taxon>Pseudomonadati</taxon>
        <taxon>Pseudomonadota</taxon>
        <taxon>Alphaproteobacteria</taxon>
        <taxon>Rhodobacterales</taxon>
        <taxon>Roseobacteraceae</taxon>
        <taxon>Ketogulonicigenium</taxon>
    </lineage>
</organism>
<accession>A0A1W6P036</accession>